<reference evidence="2 3" key="1">
    <citation type="journal article" date="2012" name="J. Bacteriol.">
        <title>Complete Genome Sequence of Burkholderia sp. Strain GG4, a Betaproteobacterium That Reduces 3-Oxo-N-Acylhomoserine Lactones and Produces Different N-Acylhomoserine Lactones.</title>
        <authorList>
            <person name="Hong K.W."/>
            <person name="Koh C.L."/>
            <person name="Sam C.K."/>
            <person name="Yin W.F."/>
            <person name="Chan K.G."/>
        </authorList>
    </citation>
    <scope>NUCLEOTIDE SEQUENCE [LARGE SCALE GENOMIC DNA]</scope>
    <source>
        <strain evidence="2 3">GG4</strain>
    </source>
</reference>
<feature type="compositionally biased region" description="Basic and acidic residues" evidence="1">
    <location>
        <begin position="39"/>
        <end position="54"/>
    </location>
</feature>
<evidence type="ECO:0000313" key="3">
    <source>
        <dbReference type="Proteomes" id="UP000032866"/>
    </source>
</evidence>
<evidence type="ECO:0000256" key="1">
    <source>
        <dbReference type="SAM" id="MobiDB-lite"/>
    </source>
</evidence>
<organism evidence="2 3">
    <name type="scientific">Burkholderia cepacia GG4</name>
    <dbReference type="NCBI Taxonomy" id="1009846"/>
    <lineage>
        <taxon>Bacteria</taxon>
        <taxon>Pseudomonadati</taxon>
        <taxon>Pseudomonadota</taxon>
        <taxon>Betaproteobacteria</taxon>
        <taxon>Burkholderiales</taxon>
        <taxon>Burkholderiaceae</taxon>
        <taxon>Burkholderia</taxon>
        <taxon>Burkholderia cepacia complex</taxon>
    </lineage>
</organism>
<proteinExistence type="predicted"/>
<evidence type="ECO:0000313" key="2">
    <source>
        <dbReference type="EMBL" id="AFQ49639.1"/>
    </source>
</evidence>
<feature type="region of interest" description="Disordered" evidence="1">
    <location>
        <begin position="30"/>
        <end position="57"/>
    </location>
</feature>
<dbReference type="Proteomes" id="UP000032866">
    <property type="component" value="Chromosome 2"/>
</dbReference>
<protein>
    <submittedName>
        <fullName evidence="2">Uncharacterized protein</fullName>
    </submittedName>
</protein>
<dbReference type="AlphaFoldDB" id="A0A9W3K3L2"/>
<dbReference type="EMBL" id="CP003775">
    <property type="protein sequence ID" value="AFQ49639.1"/>
    <property type="molecule type" value="Genomic_DNA"/>
</dbReference>
<dbReference type="RefSeq" id="WP_014898420.1">
    <property type="nucleotide sequence ID" value="NC_018514.1"/>
</dbReference>
<gene>
    <name evidence="2" type="ORF">GEM_3246</name>
</gene>
<dbReference type="KEGG" id="bct:GEM_3246"/>
<name>A0A9W3K3L2_BURCE</name>
<sequence length="284" mass="32005">MKYTWKFFGLCTLAILGYFAYRINTEVAPTQETTQAPAPDKKPTQSNEALHESSENPDEVAIPNKYQFIKKSTPENFKTEEELRNSFSGSDRLVMDEFYSKFDQDAIAFNKPEQYDWLVKNGYPMPEDVVAGYKMSIDDLGKLVDQGNIKASYFYLMREIYKQNSGTLLDKLNKSGYDSKWSARYSNAEQIVMASGSPFVGYIFAARAAIDGKNPESVYAGYALASVMGDQRALNVLANAQNVDMRAFVSYLGTKMDMMRIANPNVFLGKPVDFPDVYSVGVRH</sequence>
<accession>A0A9W3K3L2</accession>